<organism evidence="1 2">
    <name type="scientific">Rhynocoris fuscipes</name>
    <dbReference type="NCBI Taxonomy" id="488301"/>
    <lineage>
        <taxon>Eukaryota</taxon>
        <taxon>Metazoa</taxon>
        <taxon>Ecdysozoa</taxon>
        <taxon>Arthropoda</taxon>
        <taxon>Hexapoda</taxon>
        <taxon>Insecta</taxon>
        <taxon>Pterygota</taxon>
        <taxon>Neoptera</taxon>
        <taxon>Paraneoptera</taxon>
        <taxon>Hemiptera</taxon>
        <taxon>Heteroptera</taxon>
        <taxon>Panheteroptera</taxon>
        <taxon>Cimicomorpha</taxon>
        <taxon>Reduviidae</taxon>
        <taxon>Harpactorinae</taxon>
        <taxon>Harpactorini</taxon>
        <taxon>Rhynocoris</taxon>
    </lineage>
</organism>
<accession>A0AAW1CVI8</accession>
<dbReference type="AlphaFoldDB" id="A0AAW1CVI8"/>
<keyword evidence="2" id="KW-1185">Reference proteome</keyword>
<evidence type="ECO:0000313" key="1">
    <source>
        <dbReference type="EMBL" id="KAK9502010.1"/>
    </source>
</evidence>
<dbReference type="EMBL" id="JAPXFL010000009">
    <property type="protein sequence ID" value="KAK9502010.1"/>
    <property type="molecule type" value="Genomic_DNA"/>
</dbReference>
<gene>
    <name evidence="1" type="ORF">O3M35_012624</name>
</gene>
<reference evidence="1 2" key="1">
    <citation type="submission" date="2022-12" db="EMBL/GenBank/DDBJ databases">
        <title>Chromosome-level genome assembly of true bugs.</title>
        <authorList>
            <person name="Ma L."/>
            <person name="Li H."/>
        </authorList>
    </citation>
    <scope>NUCLEOTIDE SEQUENCE [LARGE SCALE GENOMIC DNA]</scope>
    <source>
        <strain evidence="1">Lab_2022b</strain>
    </source>
</reference>
<name>A0AAW1CVI8_9HEMI</name>
<dbReference type="Proteomes" id="UP001461498">
    <property type="component" value="Unassembled WGS sequence"/>
</dbReference>
<sequence length="78" mass="9202">MNWIKGYSVQLNDSHGLQCETKEQSWKEIDPANARFVRLLMEIWLCSPSSGQLRWKPYSQTIRRIKNGNARNNEKTSY</sequence>
<evidence type="ECO:0000313" key="2">
    <source>
        <dbReference type="Proteomes" id="UP001461498"/>
    </source>
</evidence>
<protein>
    <submittedName>
        <fullName evidence="1">Uncharacterized protein</fullName>
    </submittedName>
</protein>
<comment type="caution">
    <text evidence="1">The sequence shown here is derived from an EMBL/GenBank/DDBJ whole genome shotgun (WGS) entry which is preliminary data.</text>
</comment>
<proteinExistence type="predicted"/>